<evidence type="ECO:0000256" key="1">
    <source>
        <dbReference type="SAM" id="SignalP"/>
    </source>
</evidence>
<evidence type="ECO:0000313" key="4">
    <source>
        <dbReference type="EMBL" id="MBC8601818.1"/>
    </source>
</evidence>
<dbReference type="EMBL" id="JACRTI010000016">
    <property type="protein sequence ID" value="MBC8601818.1"/>
    <property type="molecule type" value="Genomic_DNA"/>
</dbReference>
<name>A0A3D8HEW1_9BACT</name>
<keyword evidence="1" id="KW-0732">Signal</keyword>
<comment type="caution">
    <text evidence="5">The sequence shown here is derived from an EMBL/GenBank/DDBJ whole genome shotgun (WGS) entry which is preliminary data.</text>
</comment>
<dbReference type="InterPro" id="IPR032267">
    <property type="entry name" value="DUF4832"/>
</dbReference>
<dbReference type="AlphaFoldDB" id="A0A3D8HEW1"/>
<feature type="domain" description="DUF4874" evidence="3">
    <location>
        <begin position="46"/>
        <end position="222"/>
    </location>
</feature>
<dbReference type="Proteomes" id="UP000629596">
    <property type="component" value="Unassembled WGS sequence"/>
</dbReference>
<evidence type="ECO:0000259" key="3">
    <source>
        <dbReference type="Pfam" id="PF16173"/>
    </source>
</evidence>
<accession>A0A3D8HEW1</accession>
<dbReference type="Pfam" id="PF16116">
    <property type="entry name" value="DUF4832"/>
    <property type="match status" value="1"/>
</dbReference>
<reference evidence="5 6" key="1">
    <citation type="submission" date="2018-07" db="EMBL/GenBank/DDBJ databases">
        <title>Parabacteroides acidifaciens nov. sp., isolated from human feces.</title>
        <authorList>
            <person name="Wang Y.J."/>
        </authorList>
    </citation>
    <scope>NUCLEOTIDE SEQUENCE [LARGE SCALE GENOMIC DNA]</scope>
    <source>
        <strain evidence="5 6">426-9</strain>
    </source>
</reference>
<dbReference type="RefSeq" id="WP_115499314.1">
    <property type="nucleotide sequence ID" value="NZ_JACRTI010000016.1"/>
</dbReference>
<gene>
    <name evidence="5" type="ORF">DWU89_08995</name>
    <name evidence="4" type="ORF">H8784_08790</name>
</gene>
<evidence type="ECO:0000259" key="2">
    <source>
        <dbReference type="Pfam" id="PF16116"/>
    </source>
</evidence>
<feature type="signal peptide" evidence="1">
    <location>
        <begin position="1"/>
        <end position="19"/>
    </location>
</feature>
<feature type="domain" description="DUF4832" evidence="2">
    <location>
        <begin position="235"/>
        <end position="498"/>
    </location>
</feature>
<sequence length="523" mass="59450">MKNITTLMLAAIWTFGSFASCGSDVRHRTFRGIYADDPAGMEGLYNPERGFRLEVALDVTEKNYVWAPEKYPDITSYLEEQSDIYASDSVSLVQTYFYLTGAVGKDLTEADFRTMDVFFDKLRELGKKAVLRFAYETQFMGRAATGPTLEDIVRHTEQLQPFLEKNKDVIQVVQAGMIGAWGEWHSSFHGLEKSDDTKRTILQHICRMTPEGRAVQIRVPEYKNLLDPALADYKRVSFHDDFIVIKKHQWDGGMSEGTPAYEQIVRQSPFLPVDGELPWGTWSMNEDPDNPEAGWVIDGLQTARRLFLQHFTSLSAIHNYKEKDTKDKYSMMYWKETPVSRTFLEENKMPVSDGYFTKKDGSAVERNVFDYIRDHLGYRIELQEMTAPAALASGQANPVEISLVNRGFSTLFNEHPVYLVLVDMSGKVCHTALTDANVNDWQPYEPDNSACTPLIHTISTDLQIPAGLEKGTYRLGLWIPDGSGRLLYDNRFAIRCANGDTQWWVSPDGKYGVNILLDNISIQ</sequence>
<evidence type="ECO:0000313" key="5">
    <source>
        <dbReference type="EMBL" id="RDU49505.1"/>
    </source>
</evidence>
<dbReference type="Pfam" id="PF16173">
    <property type="entry name" value="DUF4874"/>
    <property type="match status" value="1"/>
</dbReference>
<feature type="chain" id="PRO_5017659527" evidence="1">
    <location>
        <begin position="20"/>
        <end position="523"/>
    </location>
</feature>
<evidence type="ECO:0000313" key="7">
    <source>
        <dbReference type="Proteomes" id="UP000629596"/>
    </source>
</evidence>
<organism evidence="5 6">
    <name type="scientific">Parabacteroides acidifaciens</name>
    <dbReference type="NCBI Taxonomy" id="2290935"/>
    <lineage>
        <taxon>Bacteria</taxon>
        <taxon>Pseudomonadati</taxon>
        <taxon>Bacteroidota</taxon>
        <taxon>Bacteroidia</taxon>
        <taxon>Bacteroidales</taxon>
        <taxon>Tannerellaceae</taxon>
        <taxon>Parabacteroides</taxon>
    </lineage>
</organism>
<reference evidence="4 7" key="2">
    <citation type="submission" date="2020-08" db="EMBL/GenBank/DDBJ databases">
        <title>Genome public.</title>
        <authorList>
            <person name="Liu C."/>
            <person name="Sun Q."/>
        </authorList>
    </citation>
    <scope>NUCLEOTIDE SEQUENCE [LARGE SCALE GENOMIC DNA]</scope>
    <source>
        <strain evidence="4 7">426_9</strain>
    </source>
</reference>
<dbReference type="PROSITE" id="PS51257">
    <property type="entry name" value="PROKAR_LIPOPROTEIN"/>
    <property type="match status" value="1"/>
</dbReference>
<protein>
    <submittedName>
        <fullName evidence="5">DUF4832 domain-containing protein</fullName>
    </submittedName>
</protein>
<evidence type="ECO:0000313" key="6">
    <source>
        <dbReference type="Proteomes" id="UP000256321"/>
    </source>
</evidence>
<proteinExistence type="predicted"/>
<dbReference type="InterPro" id="IPR032379">
    <property type="entry name" value="DUF4874"/>
</dbReference>
<dbReference type="EMBL" id="QREV01000016">
    <property type="protein sequence ID" value="RDU49505.1"/>
    <property type="molecule type" value="Genomic_DNA"/>
</dbReference>
<keyword evidence="7" id="KW-1185">Reference proteome</keyword>
<dbReference type="Proteomes" id="UP000256321">
    <property type="component" value="Unassembled WGS sequence"/>
</dbReference>